<dbReference type="PANTHER" id="PTHR33862:SF3">
    <property type="entry name" value="OROFACIAL CLEFT 1 CANDIDATE GENE 1 PROTEIN"/>
    <property type="match status" value="1"/>
</dbReference>
<proteinExistence type="predicted"/>
<comment type="caution">
    <text evidence="2">The sequence shown here is derived from an EMBL/GenBank/DDBJ whole genome shotgun (WGS) entry which is preliminary data.</text>
</comment>
<organism evidence="2 3">
    <name type="scientific">Aldrovandia affinis</name>
    <dbReference type="NCBI Taxonomy" id="143900"/>
    <lineage>
        <taxon>Eukaryota</taxon>
        <taxon>Metazoa</taxon>
        <taxon>Chordata</taxon>
        <taxon>Craniata</taxon>
        <taxon>Vertebrata</taxon>
        <taxon>Euteleostomi</taxon>
        <taxon>Actinopterygii</taxon>
        <taxon>Neopterygii</taxon>
        <taxon>Teleostei</taxon>
        <taxon>Notacanthiformes</taxon>
        <taxon>Halosauridae</taxon>
        <taxon>Aldrovandia</taxon>
    </lineage>
</organism>
<dbReference type="Pfam" id="PF15680">
    <property type="entry name" value="OFCC1"/>
    <property type="match status" value="1"/>
</dbReference>
<protein>
    <submittedName>
        <fullName evidence="2">Uncharacterized protein</fullName>
    </submittedName>
</protein>
<evidence type="ECO:0000256" key="1">
    <source>
        <dbReference type="SAM" id="MobiDB-lite"/>
    </source>
</evidence>
<feature type="compositionally biased region" description="Low complexity" evidence="1">
    <location>
        <begin position="415"/>
        <end position="445"/>
    </location>
</feature>
<dbReference type="AlphaFoldDB" id="A0AAD7T2H2"/>
<dbReference type="Proteomes" id="UP001221898">
    <property type="component" value="Unassembled WGS sequence"/>
</dbReference>
<evidence type="ECO:0000313" key="3">
    <source>
        <dbReference type="Proteomes" id="UP001221898"/>
    </source>
</evidence>
<feature type="compositionally biased region" description="Polar residues" evidence="1">
    <location>
        <begin position="454"/>
        <end position="463"/>
    </location>
</feature>
<name>A0AAD7T2H2_9TELE</name>
<dbReference type="InterPro" id="IPR031390">
    <property type="entry name" value="OFCC1"/>
</dbReference>
<dbReference type="EMBL" id="JAINUG010000016">
    <property type="protein sequence ID" value="KAJ8413207.1"/>
    <property type="molecule type" value="Genomic_DNA"/>
</dbReference>
<accession>A0AAD7T2H2</accession>
<reference evidence="2" key="1">
    <citation type="journal article" date="2023" name="Science">
        <title>Genome structures resolve the early diversification of teleost fishes.</title>
        <authorList>
            <person name="Parey E."/>
            <person name="Louis A."/>
            <person name="Montfort J."/>
            <person name="Bouchez O."/>
            <person name="Roques C."/>
            <person name="Iampietro C."/>
            <person name="Lluch J."/>
            <person name="Castinel A."/>
            <person name="Donnadieu C."/>
            <person name="Desvignes T."/>
            <person name="Floi Bucao C."/>
            <person name="Jouanno E."/>
            <person name="Wen M."/>
            <person name="Mejri S."/>
            <person name="Dirks R."/>
            <person name="Jansen H."/>
            <person name="Henkel C."/>
            <person name="Chen W.J."/>
            <person name="Zahm M."/>
            <person name="Cabau C."/>
            <person name="Klopp C."/>
            <person name="Thompson A.W."/>
            <person name="Robinson-Rechavi M."/>
            <person name="Braasch I."/>
            <person name="Lecointre G."/>
            <person name="Bobe J."/>
            <person name="Postlethwait J.H."/>
            <person name="Berthelot C."/>
            <person name="Roest Crollius H."/>
            <person name="Guiguen Y."/>
        </authorList>
    </citation>
    <scope>NUCLEOTIDE SEQUENCE</scope>
    <source>
        <strain evidence="2">NC1722</strain>
    </source>
</reference>
<evidence type="ECO:0000313" key="2">
    <source>
        <dbReference type="EMBL" id="KAJ8413207.1"/>
    </source>
</evidence>
<sequence length="554" mass="59906">MLWDAIGPRLGHPVTMEPSLVLEYYEEDERANAEGFENPAFDGGDADLSAHHSRGGREIERDRRGSALAAQQQKMELQAPAKPRGNECARNYFDPPVAEKTNPRQCGMEVGMEDELELRCAPVSTPVRAGAVVIEAQRAHVPPFAPSQSTALHRPGRSETAEMGALLPDEGAEAEVEVTARGAAPLPAPPGRGLAAQEELIPCYVEQLKECVRGDMIALGSLSLEQVEWARTPQPVEIRLLCLRAVRDKLPRGQYALSVALHARLGGRALRWSRLKERPWAGATERTEHRGRFYDTELRLNQSVFTVLPAPSDVLPSMVLQFQLLSLPGERSHVSAVVAWGAFPVCDCSFDIIQGNFRTPLLRGARDPALDQFRKMEALVSSDLDTWLCNLYFQVKKLPRGASDGAECSVALRVPSQSQPCPGSGPGSPLSLSARSGCSSASLRGTAPPPLRGTNVTEAQSGAQVRETGSAGHGALPEKGPAGPSPQRGQGPFSSVRISHTAQEPGYNKEPLFPPLGERGLWLRTSEFMDIARSCQRCANSGPTPSEHQGSDHN</sequence>
<keyword evidence="3" id="KW-1185">Reference proteome</keyword>
<feature type="region of interest" description="Disordered" evidence="1">
    <location>
        <begin position="35"/>
        <end position="65"/>
    </location>
</feature>
<feature type="compositionally biased region" description="Basic and acidic residues" evidence="1">
    <location>
        <begin position="55"/>
        <end position="65"/>
    </location>
</feature>
<dbReference type="PANTHER" id="PTHR33862">
    <property type="entry name" value="OROFACIAL CLEFT 1 CANDIDATE GENE 1 PROTEIN"/>
    <property type="match status" value="1"/>
</dbReference>
<gene>
    <name evidence="2" type="ORF">AAFF_G00092030</name>
</gene>
<feature type="region of interest" description="Disordered" evidence="1">
    <location>
        <begin position="415"/>
        <end position="494"/>
    </location>
</feature>